<keyword evidence="1" id="KW-0732">Signal</keyword>
<evidence type="ECO:0008006" key="4">
    <source>
        <dbReference type="Google" id="ProtNLM"/>
    </source>
</evidence>
<organism evidence="2 3">
    <name type="scientific">Flavobacterium keumense</name>
    <dbReference type="NCBI Taxonomy" id="1306518"/>
    <lineage>
        <taxon>Bacteria</taxon>
        <taxon>Pseudomonadati</taxon>
        <taxon>Bacteroidota</taxon>
        <taxon>Flavobacteriia</taxon>
        <taxon>Flavobacteriales</taxon>
        <taxon>Flavobacteriaceae</taxon>
        <taxon>Flavobacterium</taxon>
    </lineage>
</organism>
<name>A0ABY8N741_9FLAO</name>
<reference evidence="2 3" key="1">
    <citation type="submission" date="2022-02" db="EMBL/GenBank/DDBJ databases">
        <authorList>
            <person name="Cha I.-T."/>
            <person name="Lee K.-E."/>
            <person name="Park S.-J."/>
        </authorList>
    </citation>
    <scope>NUCLEOTIDE SEQUENCE [LARGE SCALE GENOMIC DNA]</scope>
    <source>
        <strain evidence="2 3">K3R-10</strain>
    </source>
</reference>
<sequence>MKHLNKILIAVVMIMGLNTHAQDSKNPWAVSFGVNALDTKTSAGGGNNWLDGHFSKAFSVKDNWNILPSISYVSVSKYVGDNFSVGVSGSMNKVEKYVSYTNSKYTVSNPGDLKYYGIDAFVKYSLKSLVKSSSFEPSVSLGLGYSVLGENSYQTVSPGADLVYWFSDSVGLEFATKYVKSFENREINKVVNAPSMLQHSLGIKFKFGEK</sequence>
<evidence type="ECO:0000256" key="1">
    <source>
        <dbReference type="SAM" id="SignalP"/>
    </source>
</evidence>
<proteinExistence type="predicted"/>
<dbReference type="EMBL" id="CP092332">
    <property type="protein sequence ID" value="WGK95362.1"/>
    <property type="molecule type" value="Genomic_DNA"/>
</dbReference>
<evidence type="ECO:0000313" key="2">
    <source>
        <dbReference type="EMBL" id="WGK95362.1"/>
    </source>
</evidence>
<gene>
    <name evidence="2" type="ORF">MG292_03785</name>
</gene>
<keyword evidence="3" id="KW-1185">Reference proteome</keyword>
<protein>
    <recommendedName>
        <fullName evidence="4">Outer membrane protein beta-barrel domain-containing protein</fullName>
    </recommendedName>
</protein>
<dbReference type="Proteomes" id="UP001232117">
    <property type="component" value="Chromosome"/>
</dbReference>
<feature type="signal peptide" evidence="1">
    <location>
        <begin position="1"/>
        <end position="21"/>
    </location>
</feature>
<dbReference type="RefSeq" id="WP_264534029.1">
    <property type="nucleotide sequence ID" value="NZ_CP092332.1"/>
</dbReference>
<feature type="chain" id="PRO_5046644603" description="Outer membrane protein beta-barrel domain-containing protein" evidence="1">
    <location>
        <begin position="22"/>
        <end position="210"/>
    </location>
</feature>
<evidence type="ECO:0000313" key="3">
    <source>
        <dbReference type="Proteomes" id="UP001232117"/>
    </source>
</evidence>
<reference evidence="2 3" key="2">
    <citation type="submission" date="2023-06" db="EMBL/GenBank/DDBJ databases">
        <title>Complete Genome Sequence of Flavobacterium keumense K3R-10.</title>
        <authorList>
            <person name="Jeong H."/>
            <person name="Jhang S.Y."/>
            <person name="Kim J.N."/>
        </authorList>
    </citation>
    <scope>NUCLEOTIDE SEQUENCE [LARGE SCALE GENOMIC DNA]</scope>
    <source>
        <strain evidence="2 3">K3R-10</strain>
    </source>
</reference>
<accession>A0ABY8N741</accession>